<dbReference type="PROSITE" id="PS00018">
    <property type="entry name" value="EF_HAND_1"/>
    <property type="match status" value="2"/>
</dbReference>
<keyword evidence="5" id="KW-1185">Reference proteome</keyword>
<dbReference type="GO" id="GO:0005509">
    <property type="term" value="F:calcium ion binding"/>
    <property type="evidence" value="ECO:0007669"/>
    <property type="project" value="InterPro"/>
</dbReference>
<comment type="caution">
    <text evidence="4">The sequence shown here is derived from an EMBL/GenBank/DDBJ whole genome shotgun (WGS) entry which is preliminary data.</text>
</comment>
<dbReference type="Gene3D" id="1.10.238.10">
    <property type="entry name" value="EF-hand"/>
    <property type="match status" value="2"/>
</dbReference>
<dbReference type="SUPFAM" id="SSF47473">
    <property type="entry name" value="EF-hand"/>
    <property type="match status" value="2"/>
</dbReference>
<dbReference type="InterPro" id="IPR018247">
    <property type="entry name" value="EF_Hand_1_Ca_BS"/>
</dbReference>
<accession>A0A5J4ZB76</accession>
<dbReference type="EMBL" id="VRMN01000001">
    <property type="protein sequence ID" value="KAA8500013.1"/>
    <property type="molecule type" value="Genomic_DNA"/>
</dbReference>
<name>A0A5J4ZB76_PORPP</name>
<feature type="transmembrane region" description="Helical" evidence="2">
    <location>
        <begin position="399"/>
        <end position="417"/>
    </location>
</feature>
<keyword evidence="2" id="KW-1133">Transmembrane helix</keyword>
<dbReference type="AlphaFoldDB" id="A0A5J4ZB76"/>
<proteinExistence type="predicted"/>
<evidence type="ECO:0000256" key="2">
    <source>
        <dbReference type="SAM" id="Phobius"/>
    </source>
</evidence>
<dbReference type="InterPro" id="IPR011992">
    <property type="entry name" value="EF-hand-dom_pair"/>
</dbReference>
<dbReference type="PROSITE" id="PS50222">
    <property type="entry name" value="EF_HAND_2"/>
    <property type="match status" value="2"/>
</dbReference>
<keyword evidence="2" id="KW-0812">Transmembrane</keyword>
<gene>
    <name evidence="4" type="ORF">FVE85_7598</name>
</gene>
<evidence type="ECO:0000313" key="5">
    <source>
        <dbReference type="Proteomes" id="UP000324585"/>
    </source>
</evidence>
<evidence type="ECO:0000259" key="3">
    <source>
        <dbReference type="PROSITE" id="PS50222"/>
    </source>
</evidence>
<protein>
    <recommendedName>
        <fullName evidence="3">EF-hand domain-containing protein</fullName>
    </recommendedName>
</protein>
<dbReference type="Proteomes" id="UP000324585">
    <property type="component" value="Unassembled WGS sequence"/>
</dbReference>
<feature type="domain" description="EF-hand" evidence="3">
    <location>
        <begin position="144"/>
        <end position="170"/>
    </location>
</feature>
<dbReference type="InterPro" id="IPR002048">
    <property type="entry name" value="EF_hand_dom"/>
</dbReference>
<evidence type="ECO:0000313" key="4">
    <source>
        <dbReference type="EMBL" id="KAA8500013.1"/>
    </source>
</evidence>
<keyword evidence="1" id="KW-0106">Calcium</keyword>
<feature type="transmembrane region" description="Helical" evidence="2">
    <location>
        <begin position="375"/>
        <end position="393"/>
    </location>
</feature>
<dbReference type="Pfam" id="PF13202">
    <property type="entry name" value="EF-hand_5"/>
    <property type="match status" value="3"/>
</dbReference>
<organism evidence="4 5">
    <name type="scientific">Porphyridium purpureum</name>
    <name type="common">Red alga</name>
    <name type="synonym">Porphyridium cruentum</name>
    <dbReference type="NCBI Taxonomy" id="35688"/>
    <lineage>
        <taxon>Eukaryota</taxon>
        <taxon>Rhodophyta</taxon>
        <taxon>Bangiophyceae</taxon>
        <taxon>Porphyridiales</taxon>
        <taxon>Porphyridiaceae</taxon>
        <taxon>Porphyridium</taxon>
    </lineage>
</organism>
<keyword evidence="2" id="KW-0472">Membrane</keyword>
<sequence>MFLFVGVTLTDARNRQHQSRAESRSSRSQRHVQFTRVCTRPRARTVKVRNGASGAGWLERATQFVRTSAVVQPLTLLSEQVESAVLEGQVASLCDAAKMDTNGDGRVSIQEARDAILRTAHGMGAQAEAVAEGLVGGVGGVVDMAALDTNGDGSVSPEELRAAMVQKSARAMKHVNLLATGAVGNAAVQLRSLSAEIELREDADGYVDVAEAGSSVINALSSAGVDVDEASALLLGLDKNLAVSLAGKVRLSDFRKALAKRAAQGVARANAARKAAASAVYESVGSLKLESDARGTVLLEDAVAALRASVLSSASITGDQVNAILLGLDAELDVDGDGRVSASEFQQVTAQRAVQTLQNTGSFVQQVLTKASRRLRFIIVVLFLTSVALNFVAKAGGLTVRGALCAVGVLVTAWAAISMRLRV</sequence>
<evidence type="ECO:0000256" key="1">
    <source>
        <dbReference type="ARBA" id="ARBA00022837"/>
    </source>
</evidence>
<feature type="domain" description="EF-hand" evidence="3">
    <location>
        <begin position="330"/>
        <end position="355"/>
    </location>
</feature>
<reference evidence="5" key="1">
    <citation type="journal article" date="2019" name="Nat. Commun.">
        <title>Expansion of phycobilisome linker gene families in mesophilic red algae.</title>
        <authorList>
            <person name="Lee J."/>
            <person name="Kim D."/>
            <person name="Bhattacharya D."/>
            <person name="Yoon H.S."/>
        </authorList>
    </citation>
    <scope>NUCLEOTIDE SEQUENCE [LARGE SCALE GENOMIC DNA]</scope>
    <source>
        <strain evidence="5">CCMP 1328</strain>
    </source>
</reference>